<evidence type="ECO:0000313" key="1">
    <source>
        <dbReference type="EMBL" id="RDI50424.1"/>
    </source>
</evidence>
<comment type="caution">
    <text evidence="1">The sequence shown here is derived from an EMBL/GenBank/DDBJ whole genome shotgun (WGS) entry which is preliminary data.</text>
</comment>
<protein>
    <submittedName>
        <fullName evidence="1">Uncharacterized protein</fullName>
    </submittedName>
</protein>
<dbReference type="Proteomes" id="UP000254925">
    <property type="component" value="Unassembled WGS sequence"/>
</dbReference>
<keyword evidence="2" id="KW-1185">Reference proteome</keyword>
<accession>A0A370H2P1</accession>
<reference evidence="1 2" key="1">
    <citation type="submission" date="2018-07" db="EMBL/GenBank/DDBJ databases">
        <title>Genomic Encyclopedia of Type Strains, Phase IV (KMG-IV): sequencing the most valuable type-strain genomes for metagenomic binning, comparative biology and taxonomic classification.</title>
        <authorList>
            <person name="Goeker M."/>
        </authorList>
    </citation>
    <scope>NUCLEOTIDE SEQUENCE [LARGE SCALE GENOMIC DNA]</scope>
    <source>
        <strain evidence="1 2">DSM 14364</strain>
    </source>
</reference>
<evidence type="ECO:0000313" key="2">
    <source>
        <dbReference type="Proteomes" id="UP000254925"/>
    </source>
</evidence>
<dbReference type="EMBL" id="QQBB01000021">
    <property type="protein sequence ID" value="RDI50424.1"/>
    <property type="molecule type" value="Genomic_DNA"/>
</dbReference>
<dbReference type="AlphaFoldDB" id="A0A370H2P1"/>
<name>A0A370H2P1_9HYPH</name>
<dbReference type="RefSeq" id="WP_210271923.1">
    <property type="nucleotide sequence ID" value="NZ_QQBB01000021.1"/>
</dbReference>
<sequence length="156" mass="17550">MTEEQEHQSRPSSAQSELWPYEKALAHCIKDFVAELCLTDASIIIAYICNELHANIDDLIESSTELHFKEGVLSYGHCADVKFEWGKSPAVVLDMEFVHQSVTVFFKLVLHGFYVGVSIQRILLSNKSGDPELDLQTFERVLNDARRPPLGTSVTP</sequence>
<gene>
    <name evidence="1" type="ORF">DES45_12125</name>
</gene>
<proteinExistence type="predicted"/>
<organism evidence="1 2">
    <name type="scientific">Microvirga subterranea</name>
    <dbReference type="NCBI Taxonomy" id="186651"/>
    <lineage>
        <taxon>Bacteria</taxon>
        <taxon>Pseudomonadati</taxon>
        <taxon>Pseudomonadota</taxon>
        <taxon>Alphaproteobacteria</taxon>
        <taxon>Hyphomicrobiales</taxon>
        <taxon>Methylobacteriaceae</taxon>
        <taxon>Microvirga</taxon>
    </lineage>
</organism>